<proteinExistence type="predicted"/>
<dbReference type="GO" id="GO:0016281">
    <property type="term" value="C:eukaryotic translation initiation factor 4F complex"/>
    <property type="evidence" value="ECO:0007669"/>
    <property type="project" value="TreeGrafter"/>
</dbReference>
<dbReference type="InterPro" id="IPR016024">
    <property type="entry name" value="ARM-type_fold"/>
</dbReference>
<keyword evidence="3" id="KW-0396">Initiation factor</keyword>
<dbReference type="GO" id="GO:0003729">
    <property type="term" value="F:mRNA binding"/>
    <property type="evidence" value="ECO:0007669"/>
    <property type="project" value="TreeGrafter"/>
</dbReference>
<evidence type="ECO:0000313" key="3">
    <source>
        <dbReference type="EMBL" id="GAA0144702.1"/>
    </source>
</evidence>
<evidence type="ECO:0000259" key="2">
    <source>
        <dbReference type="SMART" id="SM00543"/>
    </source>
</evidence>
<dbReference type="InterPro" id="IPR003890">
    <property type="entry name" value="MIF4G-like_typ-3"/>
</dbReference>
<dbReference type="SUPFAM" id="SSF48371">
    <property type="entry name" value="ARM repeat"/>
    <property type="match status" value="1"/>
</dbReference>
<dbReference type="GO" id="GO:0003743">
    <property type="term" value="F:translation initiation factor activity"/>
    <property type="evidence" value="ECO:0007669"/>
    <property type="project" value="UniProtKB-KW"/>
</dbReference>
<keyword evidence="4" id="KW-1185">Reference proteome</keyword>
<dbReference type="Pfam" id="PF02854">
    <property type="entry name" value="MIF4G"/>
    <property type="match status" value="1"/>
</dbReference>
<organism evidence="3 4">
    <name type="scientific">Lithospermum erythrorhizon</name>
    <name type="common">Purple gromwell</name>
    <name type="synonym">Lithospermum officinale var. erythrorhizon</name>
    <dbReference type="NCBI Taxonomy" id="34254"/>
    <lineage>
        <taxon>Eukaryota</taxon>
        <taxon>Viridiplantae</taxon>
        <taxon>Streptophyta</taxon>
        <taxon>Embryophyta</taxon>
        <taxon>Tracheophyta</taxon>
        <taxon>Spermatophyta</taxon>
        <taxon>Magnoliopsida</taxon>
        <taxon>eudicotyledons</taxon>
        <taxon>Gunneridae</taxon>
        <taxon>Pentapetalae</taxon>
        <taxon>asterids</taxon>
        <taxon>lamiids</taxon>
        <taxon>Boraginales</taxon>
        <taxon>Boraginaceae</taxon>
        <taxon>Boraginoideae</taxon>
        <taxon>Lithospermeae</taxon>
        <taxon>Lithospermum</taxon>
    </lineage>
</organism>
<feature type="domain" description="MIF4G" evidence="2">
    <location>
        <begin position="63"/>
        <end position="284"/>
    </location>
</feature>
<accession>A0AAV3P3V7</accession>
<dbReference type="Proteomes" id="UP001454036">
    <property type="component" value="Unassembled WGS sequence"/>
</dbReference>
<dbReference type="EMBL" id="BAABME010000682">
    <property type="protein sequence ID" value="GAA0144702.1"/>
    <property type="molecule type" value="Genomic_DNA"/>
</dbReference>
<name>A0AAV3P3V7_LITER</name>
<evidence type="ECO:0000313" key="4">
    <source>
        <dbReference type="Proteomes" id="UP001454036"/>
    </source>
</evidence>
<feature type="region of interest" description="Disordered" evidence="1">
    <location>
        <begin position="1"/>
        <end position="39"/>
    </location>
</feature>
<protein>
    <submittedName>
        <fullName evidence="3">Translation initiation factor</fullName>
    </submittedName>
</protein>
<evidence type="ECO:0000256" key="1">
    <source>
        <dbReference type="SAM" id="MobiDB-lite"/>
    </source>
</evidence>
<comment type="caution">
    <text evidence="3">The sequence shown here is derived from an EMBL/GenBank/DDBJ whole genome shotgun (WGS) entry which is preliminary data.</text>
</comment>
<dbReference type="AlphaFoldDB" id="A0AAV3P3V7"/>
<dbReference type="Gene3D" id="1.25.40.180">
    <property type="match status" value="1"/>
</dbReference>
<feature type="compositionally biased region" description="Basic and acidic residues" evidence="1">
    <location>
        <begin position="16"/>
        <end position="25"/>
    </location>
</feature>
<keyword evidence="3" id="KW-0648">Protein biosynthesis</keyword>
<dbReference type="PANTHER" id="PTHR23253">
    <property type="entry name" value="EUKARYOTIC TRANSLATION INITIATION FACTOR 4 GAMMA"/>
    <property type="match status" value="1"/>
</dbReference>
<dbReference type="PANTHER" id="PTHR23253:SF53">
    <property type="entry name" value="EUKARYOTIC TRANSLATION INITIATION FACTOR ISOFORM 4G-1"/>
    <property type="match status" value="1"/>
</dbReference>
<sequence length="350" mass="39074">MQSGETVISLSPGGSGRDESNRARFDPSNQGGEGHTPCLTKAEVPWSLARRGRGSLSNKDRVLRRVKGILNKLTLENFDLLERKLIYSGITTADILMGVVSLVFDKAVMEPIFCPMYAQLCADLGYKLPTFPSDEPGGKQITFKRVLINNCQEAFEGIDQLVVEVRQMSAPQCRDKERFLKLRKLGNIRLIGELWKQRVVPEKIVHHIIQELWGPDDKSCPGDDNVEAICLLLNTIGKHLNQHPTSKRLNDGYFDRLKDISADPQLAPRMRFMVRDVIDLSSNNWVPRREEVKPKTIAEIHREAEREMGLRPGATASLSEGRTAGGFGLNRLSVGGFTSGMRRMPGRGGI</sequence>
<dbReference type="SMART" id="SM00543">
    <property type="entry name" value="MIF4G"/>
    <property type="match status" value="1"/>
</dbReference>
<reference evidence="3 4" key="1">
    <citation type="submission" date="2024-01" db="EMBL/GenBank/DDBJ databases">
        <title>The complete chloroplast genome sequence of Lithospermum erythrorhizon: insights into the phylogenetic relationship among Boraginaceae species and the maternal lineages of purple gromwells.</title>
        <authorList>
            <person name="Okada T."/>
            <person name="Watanabe K."/>
        </authorList>
    </citation>
    <scope>NUCLEOTIDE SEQUENCE [LARGE SCALE GENOMIC DNA]</scope>
</reference>
<gene>
    <name evidence="3" type="ORF">LIER_05080</name>
</gene>